<keyword evidence="4" id="KW-1185">Reference proteome</keyword>
<dbReference type="PANTHER" id="PTHR30590">
    <property type="entry name" value="INNER MEMBRANE PROTEIN"/>
    <property type="match status" value="1"/>
</dbReference>
<dbReference type="EMBL" id="AFFY01000022">
    <property type="protein sequence ID" value="EHH00493.1"/>
    <property type="molecule type" value="Genomic_DNA"/>
</dbReference>
<dbReference type="InterPro" id="IPR052529">
    <property type="entry name" value="Bact_Transport_Assoc"/>
</dbReference>
<dbReference type="STRING" id="762968.HMPREF9441_01730"/>
<dbReference type="PATRIC" id="fig|762968.3.peg.1545"/>
<evidence type="ECO:0000256" key="1">
    <source>
        <dbReference type="SAM" id="Phobius"/>
    </source>
</evidence>
<dbReference type="eggNOG" id="COG2311">
    <property type="taxonomic scope" value="Bacteria"/>
</dbReference>
<name>G5SQU0_9BACT</name>
<keyword evidence="1" id="KW-0472">Membrane</keyword>
<organism evidence="3 4">
    <name type="scientific">Paraprevotella clara YIT 11840</name>
    <dbReference type="NCBI Taxonomy" id="762968"/>
    <lineage>
        <taxon>Bacteria</taxon>
        <taxon>Pseudomonadati</taxon>
        <taxon>Bacteroidota</taxon>
        <taxon>Bacteroidia</taxon>
        <taxon>Bacteroidales</taxon>
        <taxon>Prevotellaceae</taxon>
        <taxon>Paraprevotella</taxon>
    </lineage>
</organism>
<proteinExistence type="predicted"/>
<evidence type="ECO:0000313" key="4">
    <source>
        <dbReference type="Proteomes" id="UP000003598"/>
    </source>
</evidence>
<dbReference type="InterPro" id="IPR007349">
    <property type="entry name" value="DUF418"/>
</dbReference>
<dbReference type="Pfam" id="PF04235">
    <property type="entry name" value="DUF418"/>
    <property type="match status" value="1"/>
</dbReference>
<dbReference type="HOGENOM" id="CLU_039610_0_0_10"/>
<feature type="transmembrane region" description="Helical" evidence="1">
    <location>
        <begin position="76"/>
        <end position="99"/>
    </location>
</feature>
<dbReference type="Proteomes" id="UP000003598">
    <property type="component" value="Unassembled WGS sequence"/>
</dbReference>
<reference evidence="3 4" key="1">
    <citation type="submission" date="2011-03" db="EMBL/GenBank/DDBJ databases">
        <authorList>
            <person name="Weinstock G."/>
            <person name="Sodergren E."/>
            <person name="Clifton S."/>
            <person name="Fulton L."/>
            <person name="Fulton B."/>
            <person name="Courtney L."/>
            <person name="Fronick C."/>
            <person name="Harrison M."/>
            <person name="Strong C."/>
            <person name="Farmer C."/>
            <person name="Delahaunty K."/>
            <person name="Markovic C."/>
            <person name="Hall O."/>
            <person name="Minx P."/>
            <person name="Tomlinson C."/>
            <person name="Mitreva M."/>
            <person name="Hou S."/>
            <person name="Chen J."/>
            <person name="Wollam A."/>
            <person name="Pepin K.H."/>
            <person name="Johnson M."/>
            <person name="Bhonagiri V."/>
            <person name="Zhang X."/>
            <person name="Suruliraj S."/>
            <person name="Warren W."/>
            <person name="Chinwalla A."/>
            <person name="Mardis E.R."/>
            <person name="Wilson R.K."/>
        </authorList>
    </citation>
    <scope>NUCLEOTIDE SEQUENCE [LARGE SCALE GENOMIC DNA]</scope>
    <source>
        <strain evidence="3 4">YIT 11840</strain>
    </source>
</reference>
<feature type="transmembrane region" description="Helical" evidence="1">
    <location>
        <begin position="33"/>
        <end position="56"/>
    </location>
</feature>
<feature type="transmembrane region" description="Helical" evidence="1">
    <location>
        <begin position="158"/>
        <end position="177"/>
    </location>
</feature>
<feature type="transmembrane region" description="Helical" evidence="1">
    <location>
        <begin position="301"/>
        <end position="318"/>
    </location>
</feature>
<evidence type="ECO:0000313" key="3">
    <source>
        <dbReference type="EMBL" id="EHH00493.1"/>
    </source>
</evidence>
<feature type="transmembrane region" description="Helical" evidence="1">
    <location>
        <begin position="363"/>
        <end position="382"/>
    </location>
</feature>
<dbReference type="OrthoDB" id="9807744at2"/>
<accession>G5SQU0</accession>
<dbReference type="AlphaFoldDB" id="G5SQU0"/>
<feature type="transmembrane region" description="Helical" evidence="1">
    <location>
        <begin position="132"/>
        <end position="151"/>
    </location>
</feature>
<feature type="domain" description="DUF418" evidence="2">
    <location>
        <begin position="247"/>
        <end position="406"/>
    </location>
</feature>
<feature type="transmembrane region" description="Helical" evidence="1">
    <location>
        <begin position="263"/>
        <end position="281"/>
    </location>
</feature>
<keyword evidence="1" id="KW-1133">Transmembrane helix</keyword>
<feature type="transmembrane region" description="Helical" evidence="1">
    <location>
        <begin position="338"/>
        <end position="357"/>
    </location>
</feature>
<dbReference type="PANTHER" id="PTHR30590:SF2">
    <property type="entry name" value="INNER MEMBRANE PROTEIN"/>
    <property type="match status" value="1"/>
</dbReference>
<gene>
    <name evidence="3" type="ORF">HMPREF9441_01730</name>
</gene>
<sequence>MKKIPIFAKHTKQKGKNMQNTMKRHPRVDVADVLRGIAVMGIILLHSIEHFNFYSFPDTAGQSEWLNFSDKAIWDGMFFLFGGKAYAVFALLFGFSFFIQYDNQRLRGKDFRGRFCWRLALLFLFGNLNASFFTAEVLVLYSLVGFILPLTCRLKDKWLLILACVLLIQPLPLYYAIRAACDPAFVTPAVPTGHLWAQTFAVQQGGTFWETVRVNLWEGQLASLAWAWDNGRVFQTAALFLFGLLIGRRGLFLKENLKVWNKILCGALVAFFPLYGLGNMLPDFISNPSVLTPLSLVVSSLYKFAFMLVLVSGGLMAFYRTRMQPFMSKIIPYGKMSLTNYITQSMAGAMLYYNWGFSLHDDLGITASLLAGMAFFILQFSFCKWWMKHHDHGPLEYVWKRATWLK</sequence>
<protein>
    <recommendedName>
        <fullName evidence="2">DUF418 domain-containing protein</fullName>
    </recommendedName>
</protein>
<keyword evidence="1" id="KW-0812">Transmembrane</keyword>
<evidence type="ECO:0000259" key="2">
    <source>
        <dbReference type="Pfam" id="PF04235"/>
    </source>
</evidence>
<comment type="caution">
    <text evidence="3">The sequence shown here is derived from an EMBL/GenBank/DDBJ whole genome shotgun (WGS) entry which is preliminary data.</text>
</comment>